<evidence type="ECO:0000256" key="2">
    <source>
        <dbReference type="ARBA" id="ARBA00005348"/>
    </source>
</evidence>
<dbReference type="Pfam" id="PF13432">
    <property type="entry name" value="TPR_16"/>
    <property type="match status" value="1"/>
</dbReference>
<protein>
    <submittedName>
        <fullName evidence="8">Peroxisomal targeting signal receptor</fullName>
    </submittedName>
</protein>
<keyword evidence="5 6" id="KW-0802">TPR repeat</keyword>
<evidence type="ECO:0000256" key="1">
    <source>
        <dbReference type="ARBA" id="ARBA00004496"/>
    </source>
</evidence>
<sequence length="670" mass="74070">MAFQALVNGSDCGPSNPLQNLLKNSERDPQSSRFDGLSHSRTAQFRNLGHQNQDLPNQSEFGSVNRPHGFFDLTSISNELDRIHLSRNDAAGPSNQQAMGWSSQFLSKNPSISTSEFDQMEHHFRTSSGKLGFQNHPAGTSSSQWTQQFSLHSNQASDFSRPVLDSPYSSSLNLGFQSRMMFAPSMGLMPFQNISTQSDSILSPGQLGTESSIQKLAELDATNWEAEFAKFGLASEVSDTSQASSSTLNQTASQEESRTHLDSEQSNKDYQSTEEDLEADDEFMKSLEATWKNLASDLNSSSLTDDELSSWQNEFSSSELQPQESSTINVENVDDFIKNPSPYPFQADNPYLDHPDPFEEGQRLIISGEPLSKAALAFEAACFLDSQRGEAWRMLGETHAADEREQLAIKAFEKAVGCGGSDGQASWISLAICWVNEGQDVRAQAILERWLRDAYPELIPADSSQTVNDRQNPWSRHNSLVDKFIAAARAGPGSRQGVGQELVQGQVVDADVQVGLGVLFYSNTDYERAKDCFEAALSVNPNDFLLWNRLGATLSNGGQSEEAIEAYRKALELRPTFTRAIYNMGVSCLNIHCYKEAAEHLLAALSLHQKSFASKNSLGSSEFRSDDGDSSENLWYTLRRALICMERQDLADRAGPNSDVESFRADGFDF</sequence>
<dbReference type="PROSITE" id="PS50293">
    <property type="entry name" value="TPR_REGION"/>
    <property type="match status" value="2"/>
</dbReference>
<reference evidence="8" key="1">
    <citation type="submission" date="2022-06" db="EMBL/GenBank/DDBJ databases">
        <authorList>
            <consortium name="SYNGENTA / RWTH Aachen University"/>
        </authorList>
    </citation>
    <scope>NUCLEOTIDE SEQUENCE</scope>
</reference>
<dbReference type="InterPro" id="IPR011990">
    <property type="entry name" value="TPR-like_helical_dom_sf"/>
</dbReference>
<dbReference type="PANTHER" id="PTHR10130">
    <property type="entry name" value="PEROXISOMAL TARGETING SIGNAL 1 RECEPTOR PEX5"/>
    <property type="match status" value="1"/>
</dbReference>
<dbReference type="SMART" id="SM00028">
    <property type="entry name" value="TPR"/>
    <property type="match status" value="4"/>
</dbReference>
<organism evidence="8 9">
    <name type="scientific">Phakopsora pachyrhizi</name>
    <name type="common">Asian soybean rust disease fungus</name>
    <dbReference type="NCBI Taxonomy" id="170000"/>
    <lineage>
        <taxon>Eukaryota</taxon>
        <taxon>Fungi</taxon>
        <taxon>Dikarya</taxon>
        <taxon>Basidiomycota</taxon>
        <taxon>Pucciniomycotina</taxon>
        <taxon>Pucciniomycetes</taxon>
        <taxon>Pucciniales</taxon>
        <taxon>Phakopsoraceae</taxon>
        <taxon>Phakopsora</taxon>
    </lineage>
</organism>
<evidence type="ECO:0000313" key="8">
    <source>
        <dbReference type="EMBL" id="CAH7687415.1"/>
    </source>
</evidence>
<evidence type="ECO:0000313" key="9">
    <source>
        <dbReference type="Proteomes" id="UP001153365"/>
    </source>
</evidence>
<dbReference type="InterPro" id="IPR024111">
    <property type="entry name" value="PEX5/PEX5L"/>
</dbReference>
<dbReference type="GO" id="GO:0005829">
    <property type="term" value="C:cytosol"/>
    <property type="evidence" value="ECO:0007669"/>
    <property type="project" value="TreeGrafter"/>
</dbReference>
<feature type="compositionally biased region" description="Polar residues" evidence="7">
    <location>
        <begin position="239"/>
        <end position="254"/>
    </location>
</feature>
<feature type="repeat" description="TPR" evidence="6">
    <location>
        <begin position="544"/>
        <end position="577"/>
    </location>
</feature>
<comment type="similarity">
    <text evidence="2">Belongs to the peroxisomal targeting signal receptor family.</text>
</comment>
<dbReference type="Proteomes" id="UP001153365">
    <property type="component" value="Unassembled WGS sequence"/>
</dbReference>
<keyword evidence="4" id="KW-0677">Repeat</keyword>
<evidence type="ECO:0000256" key="3">
    <source>
        <dbReference type="ARBA" id="ARBA00022490"/>
    </source>
</evidence>
<dbReference type="SUPFAM" id="SSF48452">
    <property type="entry name" value="TPR-like"/>
    <property type="match status" value="1"/>
</dbReference>
<keyword evidence="3" id="KW-0963">Cytoplasm</keyword>
<comment type="subcellular location">
    <subcellularLocation>
        <location evidence="1">Cytoplasm</location>
    </subcellularLocation>
</comment>
<dbReference type="Pfam" id="PF13181">
    <property type="entry name" value="TPR_8"/>
    <property type="match status" value="1"/>
</dbReference>
<dbReference type="PANTHER" id="PTHR10130:SF9">
    <property type="entry name" value="PEROXISOMAL TARGETING SIGNAL RECEPTOR"/>
    <property type="match status" value="1"/>
</dbReference>
<feature type="compositionally biased region" description="Basic and acidic residues" evidence="7">
    <location>
        <begin position="255"/>
        <end position="267"/>
    </location>
</feature>
<dbReference type="GO" id="GO:0005778">
    <property type="term" value="C:peroxisomal membrane"/>
    <property type="evidence" value="ECO:0007669"/>
    <property type="project" value="TreeGrafter"/>
</dbReference>
<feature type="region of interest" description="Disordered" evidence="7">
    <location>
        <begin position="1"/>
        <end position="37"/>
    </location>
</feature>
<gene>
    <name evidence="8" type="ORF">PPACK8108_LOCUS22188</name>
</gene>
<dbReference type="EMBL" id="CALTRL010005868">
    <property type="protein sequence ID" value="CAH7687415.1"/>
    <property type="molecule type" value="Genomic_DNA"/>
</dbReference>
<accession>A0AAV0BM40</accession>
<evidence type="ECO:0000256" key="6">
    <source>
        <dbReference type="PROSITE-ProRule" id="PRU00339"/>
    </source>
</evidence>
<evidence type="ECO:0000256" key="4">
    <source>
        <dbReference type="ARBA" id="ARBA00022737"/>
    </source>
</evidence>
<dbReference type="Pfam" id="PF00515">
    <property type="entry name" value="TPR_1"/>
    <property type="match status" value="1"/>
</dbReference>
<feature type="region of interest" description="Disordered" evidence="7">
    <location>
        <begin position="239"/>
        <end position="278"/>
    </location>
</feature>
<name>A0AAV0BM40_PHAPC</name>
<dbReference type="GO" id="GO:0016560">
    <property type="term" value="P:protein import into peroxisome matrix, docking"/>
    <property type="evidence" value="ECO:0007669"/>
    <property type="project" value="TreeGrafter"/>
</dbReference>
<evidence type="ECO:0000256" key="7">
    <source>
        <dbReference type="SAM" id="MobiDB-lite"/>
    </source>
</evidence>
<dbReference type="InterPro" id="IPR019734">
    <property type="entry name" value="TPR_rpt"/>
</dbReference>
<comment type="caution">
    <text evidence="8">The sequence shown here is derived from an EMBL/GenBank/DDBJ whole genome shotgun (WGS) entry which is preliminary data.</text>
</comment>
<evidence type="ECO:0000256" key="5">
    <source>
        <dbReference type="ARBA" id="ARBA00022803"/>
    </source>
</evidence>
<proteinExistence type="inferred from homology"/>
<dbReference type="PROSITE" id="PS50005">
    <property type="entry name" value="TPR"/>
    <property type="match status" value="2"/>
</dbReference>
<dbReference type="Gene3D" id="1.25.40.10">
    <property type="entry name" value="Tetratricopeptide repeat domain"/>
    <property type="match status" value="1"/>
</dbReference>
<keyword evidence="8" id="KW-0675">Receptor</keyword>
<dbReference type="GO" id="GO:0005052">
    <property type="term" value="F:peroxisome matrix targeting signal-1 binding"/>
    <property type="evidence" value="ECO:0007669"/>
    <property type="project" value="TreeGrafter"/>
</dbReference>
<feature type="repeat" description="TPR" evidence="6">
    <location>
        <begin position="510"/>
        <end position="543"/>
    </location>
</feature>
<keyword evidence="9" id="KW-1185">Reference proteome</keyword>
<dbReference type="AlphaFoldDB" id="A0AAV0BM40"/>